<dbReference type="OrthoDB" id="8418771at2"/>
<name>A0A0D8JDB5_9BACT</name>
<protein>
    <recommendedName>
        <fullName evidence="3">Phosphoribosylpyrophosphate synthetase</fullName>
    </recommendedName>
</protein>
<keyword evidence="2" id="KW-1185">Reference proteome</keyword>
<organism evidence="1 2">
    <name type="scientific">Draconibacterium sediminis</name>
    <dbReference type="NCBI Taxonomy" id="1544798"/>
    <lineage>
        <taxon>Bacteria</taxon>
        <taxon>Pseudomonadati</taxon>
        <taxon>Bacteroidota</taxon>
        <taxon>Bacteroidia</taxon>
        <taxon>Marinilabiliales</taxon>
        <taxon>Prolixibacteraceae</taxon>
        <taxon>Draconibacterium</taxon>
    </lineage>
</organism>
<dbReference type="Proteomes" id="UP000032544">
    <property type="component" value="Unassembled WGS sequence"/>
</dbReference>
<evidence type="ECO:0000313" key="2">
    <source>
        <dbReference type="Proteomes" id="UP000032544"/>
    </source>
</evidence>
<accession>A0A0D8JDB5</accession>
<evidence type="ECO:0008006" key="3">
    <source>
        <dbReference type="Google" id="ProtNLM"/>
    </source>
</evidence>
<dbReference type="RefSeq" id="WP_045026438.1">
    <property type="nucleotide sequence ID" value="NZ_JRHC01000001.1"/>
</dbReference>
<dbReference type="AlphaFoldDB" id="A0A0D8JDB5"/>
<evidence type="ECO:0000313" key="1">
    <source>
        <dbReference type="EMBL" id="KJF44897.1"/>
    </source>
</evidence>
<reference evidence="1 2" key="1">
    <citation type="submission" date="2014-09" db="EMBL/GenBank/DDBJ databases">
        <title>Draft Genome Sequence of Draconibacterium sp. JN14CK-3.</title>
        <authorList>
            <person name="Dong C."/>
            <person name="Lai Q."/>
            <person name="Shao Z."/>
        </authorList>
    </citation>
    <scope>NUCLEOTIDE SEQUENCE [LARGE SCALE GENOMIC DNA]</scope>
    <source>
        <strain evidence="1 2">JN14CK-3</strain>
    </source>
</reference>
<proteinExistence type="predicted"/>
<gene>
    <name evidence="1" type="ORF">LH29_05550</name>
</gene>
<dbReference type="EMBL" id="JRHC01000001">
    <property type="protein sequence ID" value="KJF44897.1"/>
    <property type="molecule type" value="Genomic_DNA"/>
</dbReference>
<comment type="caution">
    <text evidence="1">The sequence shown here is derived from an EMBL/GenBank/DDBJ whole genome shotgun (WGS) entry which is preliminary data.</text>
</comment>
<dbReference type="PATRIC" id="fig|1544798.3.peg.1119"/>
<dbReference type="STRING" id="1544798.LH29_05550"/>
<sequence>MKRVNNNYETMVEAIEDLKSRGYTHNFNVEPNGVLSEGKSSRKYLPSSVELHELHRFEGATNPSDMSILYAVGTDTGEKGTVVDAFGVDGSETVSKFMNHVAQKQFEMGK</sequence>